<dbReference type="AlphaFoldDB" id="A0A618SG83"/>
<protein>
    <recommendedName>
        <fullName evidence="7">Phage protein</fullName>
    </recommendedName>
</protein>
<dbReference type="EMBL" id="AALOJB010000011">
    <property type="protein sequence ID" value="EDB7003527.1"/>
    <property type="molecule type" value="Genomic_DNA"/>
</dbReference>
<evidence type="ECO:0000313" key="1">
    <source>
        <dbReference type="EMBL" id="EBO6613297.1"/>
    </source>
</evidence>
<dbReference type="EMBL" id="AAMMAZ010000021">
    <property type="protein sequence ID" value="EDI7456546.1"/>
    <property type="molecule type" value="Genomic_DNA"/>
</dbReference>
<dbReference type="EMBL" id="AAMDDY010000007">
    <property type="protein sequence ID" value="EDG1574587.1"/>
    <property type="molecule type" value="Genomic_DNA"/>
</dbReference>
<evidence type="ECO:0000313" key="5">
    <source>
        <dbReference type="EMBL" id="EDG1574587.1"/>
    </source>
</evidence>
<evidence type="ECO:0000313" key="3">
    <source>
        <dbReference type="EMBL" id="ECX5277001.1"/>
    </source>
</evidence>
<dbReference type="EMBL" id="AALAKM010000002">
    <property type="protein sequence ID" value="ECX5277001.1"/>
    <property type="molecule type" value="Genomic_DNA"/>
</dbReference>
<evidence type="ECO:0000313" key="2">
    <source>
        <dbReference type="EMBL" id="ECQ1956703.1"/>
    </source>
</evidence>
<sequence>MKDLIVQRYNIVTVHSNGETFDDLREKPNGIFCYYREANESHKEILAEYSEPVNEELLDALQLALHAMNEMGDILNFHDLAEKSKVDELTPAFDKARAAISKALGEE</sequence>
<accession>A0A618SG83</accession>
<proteinExistence type="predicted"/>
<evidence type="ECO:0000313" key="6">
    <source>
        <dbReference type="EMBL" id="EDI7456546.1"/>
    </source>
</evidence>
<dbReference type="EMBL" id="AAGJFN010000002">
    <property type="protein sequence ID" value="EBO6613297.1"/>
    <property type="molecule type" value="Genomic_DNA"/>
</dbReference>
<dbReference type="RefSeq" id="WP_117338640.1">
    <property type="nucleotide sequence ID" value="NZ_JAVFBA010000017.1"/>
</dbReference>
<reference evidence="3" key="1">
    <citation type="submission" date="2019-09" db="EMBL/GenBank/DDBJ databases">
        <authorList>
            <consortium name="PulseNet: The National Subtyping Network for Foodborne Disease Surveillance"/>
            <person name="Tarr C.L."/>
            <person name="Trees E."/>
            <person name="Katz L.S."/>
            <person name="Carleton-Romer H.A."/>
            <person name="Stroika S."/>
            <person name="Kucerova Z."/>
            <person name="Roache K.F."/>
            <person name="Sabol A.L."/>
            <person name="Besser J."/>
            <person name="Gerner-Smidt P."/>
        </authorList>
    </citation>
    <scope>NUCLEOTIDE SEQUENCE</scope>
    <source>
        <strain evidence="1">PNUSAS047374</strain>
        <strain evidence="2">PNUSAS094091</strain>
        <strain evidence="3">PNUSAS101064</strain>
        <strain evidence="4">PNUSAS105734</strain>
        <strain evidence="5">PNUSAS109013</strain>
        <strain evidence="6">PNUSAS109954</strain>
    </source>
</reference>
<organism evidence="3">
    <name type="scientific">Salmonella enterica</name>
    <name type="common">Salmonella choleraesuis</name>
    <dbReference type="NCBI Taxonomy" id="28901"/>
    <lineage>
        <taxon>Bacteria</taxon>
        <taxon>Pseudomonadati</taxon>
        <taxon>Pseudomonadota</taxon>
        <taxon>Gammaproteobacteria</taxon>
        <taxon>Enterobacterales</taxon>
        <taxon>Enterobacteriaceae</taxon>
        <taxon>Salmonella</taxon>
    </lineage>
</organism>
<name>A0A618SG83_SALER</name>
<comment type="caution">
    <text evidence="3">The sequence shown here is derived from an EMBL/GenBank/DDBJ whole genome shotgun (WGS) entry which is preliminary data.</text>
</comment>
<gene>
    <name evidence="1" type="ORF">DWR91_10530</name>
    <name evidence="3" type="ORF">F6G31_09240</name>
    <name evidence="4" type="ORF">F9134_11515</name>
    <name evidence="2" type="ORF">FZ136_11565</name>
    <name evidence="5" type="ORF">GCH55_16120</name>
    <name evidence="6" type="ORF">GD477_21740</name>
</gene>
<evidence type="ECO:0000313" key="4">
    <source>
        <dbReference type="EMBL" id="EDB7003527.1"/>
    </source>
</evidence>
<dbReference type="EMBL" id="AAKAAB010000006">
    <property type="protein sequence ID" value="ECQ1956703.1"/>
    <property type="molecule type" value="Genomic_DNA"/>
</dbReference>
<evidence type="ECO:0008006" key="7">
    <source>
        <dbReference type="Google" id="ProtNLM"/>
    </source>
</evidence>